<comment type="caution">
    <text evidence="3">The sequence shown here is derived from an EMBL/GenBank/DDBJ whole genome shotgun (WGS) entry which is preliminary data.</text>
</comment>
<dbReference type="Pfam" id="PF21320">
    <property type="entry name" value="WHD_Rv2258c"/>
    <property type="match status" value="1"/>
</dbReference>
<gene>
    <name evidence="3" type="ORF">PoB_005565100</name>
</gene>
<proteinExistence type="predicted"/>
<dbReference type="AlphaFoldDB" id="A0AAV4CCR8"/>
<feature type="domain" description="Methyltransferase" evidence="1">
    <location>
        <begin position="161"/>
        <end position="269"/>
    </location>
</feature>
<dbReference type="Pfam" id="PF13847">
    <property type="entry name" value="Methyltransf_31"/>
    <property type="match status" value="1"/>
</dbReference>
<dbReference type="CDD" id="cd02440">
    <property type="entry name" value="AdoMet_MTases"/>
    <property type="match status" value="1"/>
</dbReference>
<evidence type="ECO:0000259" key="2">
    <source>
        <dbReference type="Pfam" id="PF21320"/>
    </source>
</evidence>
<dbReference type="SUPFAM" id="SSF53335">
    <property type="entry name" value="S-adenosyl-L-methionine-dependent methyltransferases"/>
    <property type="match status" value="1"/>
</dbReference>
<accession>A0AAV4CCR8</accession>
<dbReference type="EMBL" id="BLXT01006120">
    <property type="protein sequence ID" value="GFO29146.1"/>
    <property type="molecule type" value="Genomic_DNA"/>
</dbReference>
<dbReference type="InterPro" id="IPR048711">
    <property type="entry name" value="WHD_Rv2258c"/>
</dbReference>
<organism evidence="3 4">
    <name type="scientific">Plakobranchus ocellatus</name>
    <dbReference type="NCBI Taxonomy" id="259542"/>
    <lineage>
        <taxon>Eukaryota</taxon>
        <taxon>Metazoa</taxon>
        <taxon>Spiralia</taxon>
        <taxon>Lophotrochozoa</taxon>
        <taxon>Mollusca</taxon>
        <taxon>Gastropoda</taxon>
        <taxon>Heterobranchia</taxon>
        <taxon>Euthyneura</taxon>
        <taxon>Panpulmonata</taxon>
        <taxon>Sacoglossa</taxon>
        <taxon>Placobranchoidea</taxon>
        <taxon>Plakobranchidae</taxon>
        <taxon>Plakobranchus</taxon>
    </lineage>
</organism>
<dbReference type="PANTHER" id="PTHR45128">
    <property type="entry name" value="METHYLTRANSFERASE TYPE 11"/>
    <property type="match status" value="1"/>
</dbReference>
<protein>
    <submittedName>
        <fullName evidence="3">3-demethylubiquinone-9 3-methyltransferase</fullName>
    </submittedName>
</protein>
<reference evidence="3 4" key="1">
    <citation type="journal article" date="2021" name="Elife">
        <title>Chloroplast acquisition without the gene transfer in kleptoplastic sea slugs, Plakobranchus ocellatus.</title>
        <authorList>
            <person name="Maeda T."/>
            <person name="Takahashi S."/>
            <person name="Yoshida T."/>
            <person name="Shimamura S."/>
            <person name="Takaki Y."/>
            <person name="Nagai Y."/>
            <person name="Toyoda A."/>
            <person name="Suzuki Y."/>
            <person name="Arimoto A."/>
            <person name="Ishii H."/>
            <person name="Satoh N."/>
            <person name="Nishiyama T."/>
            <person name="Hasebe M."/>
            <person name="Maruyama T."/>
            <person name="Minagawa J."/>
            <person name="Obokata J."/>
            <person name="Shigenobu S."/>
        </authorList>
    </citation>
    <scope>NUCLEOTIDE SEQUENCE [LARGE SCALE GENOMIC DNA]</scope>
</reference>
<keyword evidence="4" id="KW-1185">Reference proteome</keyword>
<dbReference type="InterPro" id="IPR025714">
    <property type="entry name" value="Methyltranfer_dom"/>
</dbReference>
<feature type="domain" description="S-adenosylmethionine-dependent methyltransferase Rv2258c-like winged HTH" evidence="2">
    <location>
        <begin position="17"/>
        <end position="87"/>
    </location>
</feature>
<dbReference type="PANTHER" id="PTHR45128:SF1">
    <property type="entry name" value="S-ADENOSYLMETHIONINE-DEPENDENT METHYLTRANSFERASE RV2258C"/>
    <property type="match status" value="1"/>
</dbReference>
<evidence type="ECO:0000313" key="3">
    <source>
        <dbReference type="EMBL" id="GFO29146.1"/>
    </source>
</evidence>
<name>A0AAV4CCR8_9GAST</name>
<evidence type="ECO:0000259" key="1">
    <source>
        <dbReference type="Pfam" id="PF13847"/>
    </source>
</evidence>
<dbReference type="Proteomes" id="UP000735302">
    <property type="component" value="Unassembled WGS sequence"/>
</dbReference>
<dbReference type="InterPro" id="IPR053173">
    <property type="entry name" value="SAM-binding_MTase"/>
</dbReference>
<sequence length="347" mass="38276">MASFSERVSSTISNSLVGLAVSMSWEVGIFQALLDTEVPLTSHQVAQAKGLKERYVRELLGCMSVAEFVRIVEGEDGTFLYTLEEEAKKALQSRLAALLTFPAVLSSTYSSVKECVFQHGPAGHSYSDRVQAFFDNFLEYDAPLLTSAFLENVPNLQTKLEQGIDVIEYGAGQGQLSATLASKFPNSHFVASEVVSSLVDKSRTRWDHISNLSFSLDDACSLQERPGHEFDWVFCNNVIHDLPDPVAALQGIKRVLKKPEGVFTFLDHAFSGSPLKEKGNLDVARYYATGTFLCIPESYQREESLALGPCWGKQTSVGMLQNAGYLVEVVTLDKARALFICHHSKET</sequence>
<dbReference type="InterPro" id="IPR029063">
    <property type="entry name" value="SAM-dependent_MTases_sf"/>
</dbReference>
<dbReference type="Gene3D" id="3.40.50.150">
    <property type="entry name" value="Vaccinia Virus protein VP39"/>
    <property type="match status" value="1"/>
</dbReference>
<evidence type="ECO:0000313" key="4">
    <source>
        <dbReference type="Proteomes" id="UP000735302"/>
    </source>
</evidence>